<feature type="binding site" description="in other chain" evidence="7">
    <location>
        <begin position="111"/>
        <end position="119"/>
    </location>
    <ligand>
        <name>5-phospho-alpha-D-ribose 1-diphosphate</name>
        <dbReference type="ChEBI" id="CHEBI:58017"/>
        <note>ligand shared between dimeric partners</note>
    </ligand>
</feature>
<dbReference type="Gene3D" id="3.40.50.2020">
    <property type="match status" value="1"/>
</dbReference>
<dbReference type="PANTHER" id="PTHR19278">
    <property type="entry name" value="OROTATE PHOSPHORIBOSYLTRANSFERASE"/>
    <property type="match status" value="1"/>
</dbReference>
<accession>A0A7C3Z3Q3</accession>
<dbReference type="PANTHER" id="PTHR19278:SF9">
    <property type="entry name" value="URIDINE 5'-MONOPHOSPHATE SYNTHASE"/>
    <property type="match status" value="1"/>
</dbReference>
<dbReference type="Pfam" id="PF00156">
    <property type="entry name" value="Pribosyltran"/>
    <property type="match status" value="1"/>
</dbReference>
<organism evidence="9">
    <name type="scientific">candidate division WOR-3 bacterium</name>
    <dbReference type="NCBI Taxonomy" id="2052148"/>
    <lineage>
        <taxon>Bacteria</taxon>
        <taxon>Bacteria division WOR-3</taxon>
    </lineage>
</organism>
<comment type="catalytic activity">
    <reaction evidence="7">
        <text>orotidine 5'-phosphate + diphosphate = orotate + 5-phospho-alpha-D-ribose 1-diphosphate</text>
        <dbReference type="Rhea" id="RHEA:10380"/>
        <dbReference type="ChEBI" id="CHEBI:30839"/>
        <dbReference type="ChEBI" id="CHEBI:33019"/>
        <dbReference type="ChEBI" id="CHEBI:57538"/>
        <dbReference type="ChEBI" id="CHEBI:58017"/>
        <dbReference type="EC" id="2.4.2.10"/>
    </reaction>
</comment>
<dbReference type="EMBL" id="DTMQ01000040">
    <property type="protein sequence ID" value="HGE99698.1"/>
    <property type="molecule type" value="Genomic_DNA"/>
</dbReference>
<feature type="binding site" evidence="7">
    <location>
        <position position="143"/>
    </location>
    <ligand>
        <name>orotate</name>
        <dbReference type="ChEBI" id="CHEBI:30839"/>
    </ligand>
</feature>
<keyword evidence="6 7" id="KW-0665">Pyrimidine biosynthesis</keyword>
<keyword evidence="3 7" id="KW-0328">Glycosyltransferase</keyword>
<evidence type="ECO:0000256" key="2">
    <source>
        <dbReference type="ARBA" id="ARBA00011971"/>
    </source>
</evidence>
<dbReference type="AlphaFoldDB" id="A0A7C3Z3Q3"/>
<comment type="subunit">
    <text evidence="7">Homodimer.</text>
</comment>
<proteinExistence type="inferred from homology"/>
<dbReference type="GO" id="GO:0004588">
    <property type="term" value="F:orotate phosphoribosyltransferase activity"/>
    <property type="evidence" value="ECO:0007669"/>
    <property type="project" value="UniProtKB-UniRule"/>
</dbReference>
<evidence type="ECO:0000256" key="4">
    <source>
        <dbReference type="ARBA" id="ARBA00022679"/>
    </source>
</evidence>
<dbReference type="NCBIfam" id="TIGR01367">
    <property type="entry name" value="pyrE_Therm"/>
    <property type="match status" value="1"/>
</dbReference>
<comment type="pathway">
    <text evidence="1 7">Pyrimidine metabolism; UMP biosynthesis via de novo pathway; UMP from orotate: step 1/2.</text>
</comment>
<evidence type="ECO:0000256" key="6">
    <source>
        <dbReference type="ARBA" id="ARBA00022975"/>
    </source>
</evidence>
<evidence type="ECO:0000256" key="1">
    <source>
        <dbReference type="ARBA" id="ARBA00004889"/>
    </source>
</evidence>
<dbReference type="GO" id="GO:0000287">
    <property type="term" value="F:magnesium ion binding"/>
    <property type="evidence" value="ECO:0007669"/>
    <property type="project" value="UniProtKB-UniRule"/>
</dbReference>
<dbReference type="InterPro" id="IPR000836">
    <property type="entry name" value="PRTase_dom"/>
</dbReference>
<dbReference type="UniPathway" id="UPA00070">
    <property type="reaction ID" value="UER00119"/>
</dbReference>
<dbReference type="GO" id="GO:0019856">
    <property type="term" value="P:pyrimidine nucleobase biosynthetic process"/>
    <property type="evidence" value="ECO:0007669"/>
    <property type="project" value="InterPro"/>
</dbReference>
<dbReference type="HAMAP" id="MF_01208">
    <property type="entry name" value="PyrE"/>
    <property type="match status" value="1"/>
</dbReference>
<reference evidence="9" key="1">
    <citation type="journal article" date="2020" name="mSystems">
        <title>Genome- and Community-Level Interaction Insights into Carbon Utilization and Element Cycling Functions of Hydrothermarchaeota in Hydrothermal Sediment.</title>
        <authorList>
            <person name="Zhou Z."/>
            <person name="Liu Y."/>
            <person name="Xu W."/>
            <person name="Pan J."/>
            <person name="Luo Z.H."/>
            <person name="Li M."/>
        </authorList>
    </citation>
    <scope>NUCLEOTIDE SEQUENCE [LARGE SCALE GENOMIC DNA]</scope>
    <source>
        <strain evidence="9">SpSt-906</strain>
    </source>
</reference>
<gene>
    <name evidence="7" type="primary">pyrE</name>
    <name evidence="9" type="ORF">ENX07_06490</name>
</gene>
<protein>
    <recommendedName>
        <fullName evidence="2 7">Orotate phosphoribosyltransferase</fullName>
        <shortName evidence="7">OPRT</shortName>
        <shortName evidence="7">OPRTase</shortName>
        <ecNumber evidence="2 7">2.4.2.10</ecNumber>
    </recommendedName>
</protein>
<name>A0A7C3Z3Q3_UNCW3</name>
<comment type="similarity">
    <text evidence="7">Belongs to the purine/pyrimidine phosphoribosyltransferase family. PyrE subfamily.</text>
</comment>
<feature type="binding site" evidence="7">
    <location>
        <position position="115"/>
    </location>
    <ligand>
        <name>orotate</name>
        <dbReference type="ChEBI" id="CHEBI:30839"/>
    </ligand>
</feature>
<dbReference type="InterPro" id="IPR006273">
    <property type="entry name" value="Orotate_PRibTrfase_bac"/>
</dbReference>
<dbReference type="InterPro" id="IPR029057">
    <property type="entry name" value="PRTase-like"/>
</dbReference>
<dbReference type="InterPro" id="IPR023031">
    <property type="entry name" value="OPRT"/>
</dbReference>
<comment type="caution">
    <text evidence="7">Lacks conserved residue(s) required for the propagation of feature annotation.</text>
</comment>
<feature type="domain" description="Phosphoribosyltransferase" evidence="8">
    <location>
        <begin position="35"/>
        <end position="149"/>
    </location>
</feature>
<evidence type="ECO:0000313" key="9">
    <source>
        <dbReference type="EMBL" id="HGE99698.1"/>
    </source>
</evidence>
<comment type="caution">
    <text evidence="9">The sequence shown here is derived from an EMBL/GenBank/DDBJ whole genome shotgun (WGS) entry which is preliminary data.</text>
</comment>
<keyword evidence="5 7" id="KW-0460">Magnesium</keyword>
<dbReference type="CDD" id="cd06223">
    <property type="entry name" value="PRTases_typeI"/>
    <property type="match status" value="1"/>
</dbReference>
<feature type="binding site" description="in other chain" evidence="7">
    <location>
        <position position="88"/>
    </location>
    <ligand>
        <name>5-phospho-alpha-D-ribose 1-diphosphate</name>
        <dbReference type="ChEBI" id="CHEBI:58017"/>
        <note>ligand shared between dimeric partners</note>
    </ligand>
</feature>
<evidence type="ECO:0000256" key="7">
    <source>
        <dbReference type="HAMAP-Rule" id="MF_01208"/>
    </source>
</evidence>
<comment type="function">
    <text evidence="7">Catalyzes the transfer of a ribosyl phosphate group from 5-phosphoribose 1-diphosphate to orotate, leading to the formation of orotidine monophosphate (OMP).</text>
</comment>
<evidence type="ECO:0000256" key="5">
    <source>
        <dbReference type="ARBA" id="ARBA00022842"/>
    </source>
</evidence>
<dbReference type="GO" id="GO:0044205">
    <property type="term" value="P:'de novo' UMP biosynthetic process"/>
    <property type="evidence" value="ECO:0007669"/>
    <property type="project" value="UniProtKB-UniRule"/>
</dbReference>
<comment type="cofactor">
    <cofactor evidence="7">
        <name>Mg(2+)</name>
        <dbReference type="ChEBI" id="CHEBI:18420"/>
    </cofactor>
</comment>
<dbReference type="SUPFAM" id="SSF53271">
    <property type="entry name" value="PRTase-like"/>
    <property type="match status" value="1"/>
</dbReference>
<sequence length="185" mass="20811">MNIEELLSRYGILERGHFLLSSGLHSEFYFEKAKIIQNPPLLEKLAGMIKEKFQKEKVDLVVGPTTAGAIIAYEVARQIPSRFSYAEKDDGRRKIRRGFRINEGERALVVDDVLTTGTSISETLAALKEYKVVIVGIAVIVDRSKGINLPYPFFSLYRKEIPNYEPNTCPLCQKGIPLLIPGRGK</sequence>
<evidence type="ECO:0000259" key="8">
    <source>
        <dbReference type="Pfam" id="PF00156"/>
    </source>
</evidence>
<keyword evidence="4 7" id="KW-0808">Transferase</keyword>
<dbReference type="EC" id="2.4.2.10" evidence="2 7"/>
<evidence type="ECO:0000256" key="3">
    <source>
        <dbReference type="ARBA" id="ARBA00022676"/>
    </source>
</evidence>